<name>A0A811L6X8_9BILA</name>
<gene>
    <name evidence="1" type="ORF">BOKJ2_LOCUS9870</name>
</gene>
<keyword evidence="2" id="KW-1185">Reference proteome</keyword>
<evidence type="ECO:0000313" key="1">
    <source>
        <dbReference type="EMBL" id="CAD5222891.1"/>
    </source>
</evidence>
<dbReference type="OrthoDB" id="5802528at2759"/>
<sequence>MAEDLMRKWKATAEKDLLHEDYSDFLGVNKGLQKFIESNDDLTESSILAQVALLNAALRHQFQGTFMYFDSERAKQCLSRFDYVLGQLAALKKSETSDQLHYYAKSSFYYRLGDYHLATLIKTNVESVDQSHLSVVVCCYSFALYHLLKGRAVTDLKTSSDQFNMLELSLLISGNLKYIGGAKALKDFMASKDLLQRMLRNAFYEKSQAFPSSNDKSFIMSDVPEVATNFVLPNVDCLKVLSEIWSSRRKTIFLNRFLWIYFNIKDLKKDGFLDDVTKLERLPKSMNLGLSIKEFTAFDLKVLLFRLSEHFNRTLNNALLLGKCVMLPSHFYPLLHKHVIRLWKILNDVVDQKSVGTSEEIHFTSALEEIRMDVVYECDKIGLLNTVGYLTEKIKISKDKEKKLYITLFDRYTQIMTQAVKGHKYSDNASCFFPHKQQLKIKMAQVWIEKGNKEKAEGLIKELAENPQNLDVVAQIEEKMREKKLVSTSPNTSQANSSILSFDTCDDSFMTAYSNGSSENGSNDTLEQSGFQIIDHPDDTAKKIQEARAKKYEKLTEIMDVYLKIAQTELDQLKKYAEQIGAV</sequence>
<organism evidence="1 2">
    <name type="scientific">Bursaphelenchus okinawaensis</name>
    <dbReference type="NCBI Taxonomy" id="465554"/>
    <lineage>
        <taxon>Eukaryota</taxon>
        <taxon>Metazoa</taxon>
        <taxon>Ecdysozoa</taxon>
        <taxon>Nematoda</taxon>
        <taxon>Chromadorea</taxon>
        <taxon>Rhabditida</taxon>
        <taxon>Tylenchina</taxon>
        <taxon>Tylenchomorpha</taxon>
        <taxon>Aphelenchoidea</taxon>
        <taxon>Aphelenchoididae</taxon>
        <taxon>Bursaphelenchus</taxon>
    </lineage>
</organism>
<evidence type="ECO:0000313" key="2">
    <source>
        <dbReference type="Proteomes" id="UP000614601"/>
    </source>
</evidence>
<protein>
    <submittedName>
        <fullName evidence="1">Uncharacterized protein</fullName>
    </submittedName>
</protein>
<dbReference type="AlphaFoldDB" id="A0A811L6X8"/>
<comment type="caution">
    <text evidence="1">The sequence shown here is derived from an EMBL/GenBank/DDBJ whole genome shotgun (WGS) entry which is preliminary data.</text>
</comment>
<dbReference type="Proteomes" id="UP000783686">
    <property type="component" value="Unassembled WGS sequence"/>
</dbReference>
<dbReference type="EMBL" id="CAJFDH010000005">
    <property type="protein sequence ID" value="CAD5222891.1"/>
    <property type="molecule type" value="Genomic_DNA"/>
</dbReference>
<dbReference type="EMBL" id="CAJFCW020000005">
    <property type="protein sequence ID" value="CAG9116967.1"/>
    <property type="molecule type" value="Genomic_DNA"/>
</dbReference>
<reference evidence="1" key="1">
    <citation type="submission" date="2020-09" db="EMBL/GenBank/DDBJ databases">
        <authorList>
            <person name="Kikuchi T."/>
        </authorList>
    </citation>
    <scope>NUCLEOTIDE SEQUENCE</scope>
    <source>
        <strain evidence="1">SH1</strain>
    </source>
</reference>
<accession>A0A811L6X8</accession>
<dbReference type="Proteomes" id="UP000614601">
    <property type="component" value="Unassembled WGS sequence"/>
</dbReference>
<proteinExistence type="predicted"/>